<evidence type="ECO:0000313" key="3">
    <source>
        <dbReference type="EMBL" id="MPC70257.1"/>
    </source>
</evidence>
<dbReference type="Proteomes" id="UP000324222">
    <property type="component" value="Unassembled WGS sequence"/>
</dbReference>
<keyword evidence="4" id="KW-1185">Reference proteome</keyword>
<organism evidence="3 4">
    <name type="scientific">Portunus trituberculatus</name>
    <name type="common">Swimming crab</name>
    <name type="synonym">Neptunus trituberculatus</name>
    <dbReference type="NCBI Taxonomy" id="210409"/>
    <lineage>
        <taxon>Eukaryota</taxon>
        <taxon>Metazoa</taxon>
        <taxon>Ecdysozoa</taxon>
        <taxon>Arthropoda</taxon>
        <taxon>Crustacea</taxon>
        <taxon>Multicrustacea</taxon>
        <taxon>Malacostraca</taxon>
        <taxon>Eumalacostraca</taxon>
        <taxon>Eucarida</taxon>
        <taxon>Decapoda</taxon>
        <taxon>Pleocyemata</taxon>
        <taxon>Brachyura</taxon>
        <taxon>Eubrachyura</taxon>
        <taxon>Portunoidea</taxon>
        <taxon>Portunidae</taxon>
        <taxon>Portuninae</taxon>
        <taxon>Portunus</taxon>
    </lineage>
</organism>
<dbReference type="AlphaFoldDB" id="A0A5B7HLY6"/>
<evidence type="ECO:0000313" key="4">
    <source>
        <dbReference type="Proteomes" id="UP000324222"/>
    </source>
</evidence>
<sequence>MFSVSTPVSPSLNSISVFISPLLFFLLFLRLFLLCPLFSPTLSMLALLCVRPDKAPLLIPSRFVLPLVPHLASQPASQPASQSVWEEEEEEEEEEEGTVIPPPLGGVMASQLISNARQDGWMNEQWEW</sequence>
<keyword evidence="2" id="KW-0812">Transmembrane</keyword>
<feature type="compositionally biased region" description="Low complexity" evidence="1">
    <location>
        <begin position="72"/>
        <end position="83"/>
    </location>
</feature>
<comment type="caution">
    <text evidence="3">The sequence shown here is derived from an EMBL/GenBank/DDBJ whole genome shotgun (WGS) entry which is preliminary data.</text>
</comment>
<dbReference type="EMBL" id="VSRR010030829">
    <property type="protein sequence ID" value="MPC70257.1"/>
    <property type="molecule type" value="Genomic_DNA"/>
</dbReference>
<name>A0A5B7HLY6_PORTR</name>
<proteinExistence type="predicted"/>
<accession>A0A5B7HLY6</accession>
<feature type="region of interest" description="Disordered" evidence="1">
    <location>
        <begin position="72"/>
        <end position="105"/>
    </location>
</feature>
<feature type="transmembrane region" description="Helical" evidence="2">
    <location>
        <begin position="15"/>
        <end position="38"/>
    </location>
</feature>
<evidence type="ECO:0000256" key="2">
    <source>
        <dbReference type="SAM" id="Phobius"/>
    </source>
</evidence>
<reference evidence="3 4" key="1">
    <citation type="submission" date="2019-05" db="EMBL/GenBank/DDBJ databases">
        <title>Another draft genome of Portunus trituberculatus and its Hox gene families provides insights of decapod evolution.</title>
        <authorList>
            <person name="Jeong J.-H."/>
            <person name="Song I."/>
            <person name="Kim S."/>
            <person name="Choi T."/>
            <person name="Kim D."/>
            <person name="Ryu S."/>
            <person name="Kim W."/>
        </authorList>
    </citation>
    <scope>NUCLEOTIDE SEQUENCE [LARGE SCALE GENOMIC DNA]</scope>
    <source>
        <tissue evidence="3">Muscle</tissue>
    </source>
</reference>
<gene>
    <name evidence="3" type="ORF">E2C01_064499</name>
</gene>
<keyword evidence="2" id="KW-0472">Membrane</keyword>
<evidence type="ECO:0000256" key="1">
    <source>
        <dbReference type="SAM" id="MobiDB-lite"/>
    </source>
</evidence>
<protein>
    <submittedName>
        <fullName evidence="3">Uncharacterized protein</fullName>
    </submittedName>
</protein>
<keyword evidence="2" id="KW-1133">Transmembrane helix</keyword>
<feature type="compositionally biased region" description="Acidic residues" evidence="1">
    <location>
        <begin position="85"/>
        <end position="97"/>
    </location>
</feature>